<name>A0A5B0QWE8_PUCGR</name>
<evidence type="ECO:0000256" key="1">
    <source>
        <dbReference type="SAM" id="MobiDB-lite"/>
    </source>
</evidence>
<comment type="caution">
    <text evidence="3">The sequence shown here is derived from an EMBL/GenBank/DDBJ whole genome shotgun (WGS) entry which is preliminary data.</text>
</comment>
<accession>A0A5B0QWE8</accession>
<evidence type="ECO:0000313" key="4">
    <source>
        <dbReference type="Proteomes" id="UP000324748"/>
    </source>
</evidence>
<reference evidence="3 4" key="1">
    <citation type="submission" date="2019-05" db="EMBL/GenBank/DDBJ databases">
        <title>Emergence of the Ug99 lineage of the wheat stem rust pathogen through somatic hybridization.</title>
        <authorList>
            <person name="Li F."/>
            <person name="Upadhyaya N.M."/>
            <person name="Sperschneider J."/>
            <person name="Matny O."/>
            <person name="Nguyen-Phuc H."/>
            <person name="Mago R."/>
            <person name="Raley C."/>
            <person name="Miller M.E."/>
            <person name="Silverstein K.A.T."/>
            <person name="Henningsen E."/>
            <person name="Hirsch C.D."/>
            <person name="Visser B."/>
            <person name="Pretorius Z.A."/>
            <person name="Steffenson B.J."/>
            <person name="Schwessinger B."/>
            <person name="Dodds P.N."/>
            <person name="Figueroa M."/>
        </authorList>
    </citation>
    <scope>NUCLEOTIDE SEQUENCE [LARGE SCALE GENOMIC DNA]</scope>
    <source>
        <strain evidence="3">21-0</strain>
    </source>
</reference>
<dbReference type="Proteomes" id="UP000324748">
    <property type="component" value="Unassembled WGS sequence"/>
</dbReference>
<evidence type="ECO:0000256" key="2">
    <source>
        <dbReference type="SAM" id="SignalP"/>
    </source>
</evidence>
<keyword evidence="2" id="KW-0732">Signal</keyword>
<feature type="signal peptide" evidence="2">
    <location>
        <begin position="1"/>
        <end position="33"/>
    </location>
</feature>
<evidence type="ECO:0000313" key="3">
    <source>
        <dbReference type="EMBL" id="KAA1117616.1"/>
    </source>
</evidence>
<dbReference type="EMBL" id="VSWC01000002">
    <property type="protein sequence ID" value="KAA1117616.1"/>
    <property type="molecule type" value="Genomic_DNA"/>
</dbReference>
<gene>
    <name evidence="3" type="ORF">PGT21_016801</name>
</gene>
<proteinExistence type="predicted"/>
<feature type="compositionally biased region" description="Pro residues" evidence="1">
    <location>
        <begin position="37"/>
        <end position="58"/>
    </location>
</feature>
<dbReference type="AlphaFoldDB" id="A0A5B0QWE8"/>
<feature type="chain" id="PRO_5022809521" evidence="2">
    <location>
        <begin position="34"/>
        <end position="99"/>
    </location>
</feature>
<organism evidence="3 4">
    <name type="scientific">Puccinia graminis f. sp. tritici</name>
    <dbReference type="NCBI Taxonomy" id="56615"/>
    <lineage>
        <taxon>Eukaryota</taxon>
        <taxon>Fungi</taxon>
        <taxon>Dikarya</taxon>
        <taxon>Basidiomycota</taxon>
        <taxon>Pucciniomycotina</taxon>
        <taxon>Pucciniomycetes</taxon>
        <taxon>Pucciniales</taxon>
        <taxon>Pucciniaceae</taxon>
        <taxon>Puccinia</taxon>
    </lineage>
</organism>
<feature type="region of interest" description="Disordered" evidence="1">
    <location>
        <begin position="34"/>
        <end position="81"/>
    </location>
</feature>
<protein>
    <submittedName>
        <fullName evidence="3">Uncharacterized protein</fullName>
    </submittedName>
</protein>
<sequence length="99" mass="10715">MWPCSSPLFISNRAGYVALFLIFFHLAPLPSGASLPSPHPPPVTPLSPPLTPFLPSEPPLNHLPEPSGHARGLQGAPSERLIIQTINRSPERLIKRSNA</sequence>
<keyword evidence="4" id="KW-1185">Reference proteome</keyword>